<dbReference type="Pfam" id="PF07690">
    <property type="entry name" value="MFS_1"/>
    <property type="match status" value="1"/>
</dbReference>
<keyword evidence="2" id="KW-0813">Transport</keyword>
<protein>
    <submittedName>
        <fullName evidence="9">Lysophospholipid transporter LplT</fullName>
    </submittedName>
</protein>
<evidence type="ECO:0000313" key="10">
    <source>
        <dbReference type="Proteomes" id="UP000196573"/>
    </source>
</evidence>
<reference evidence="9 10" key="1">
    <citation type="submission" date="2017-03" db="EMBL/GenBank/DDBJ databases">
        <authorList>
            <person name="Afonso C.L."/>
            <person name="Miller P.J."/>
            <person name="Scott M.A."/>
            <person name="Spackman E."/>
            <person name="Goraichik I."/>
            <person name="Dimitrov K.M."/>
            <person name="Suarez D.L."/>
            <person name="Swayne D.E."/>
        </authorList>
    </citation>
    <scope>NUCLEOTIDE SEQUENCE [LARGE SCALE GENOMIC DNA]</scope>
    <source>
        <strain evidence="9">SB41UT1</strain>
    </source>
</reference>
<feature type="transmembrane region" description="Helical" evidence="7">
    <location>
        <begin position="175"/>
        <end position="193"/>
    </location>
</feature>
<evidence type="ECO:0000256" key="5">
    <source>
        <dbReference type="ARBA" id="ARBA00022989"/>
    </source>
</evidence>
<keyword evidence="4 7" id="KW-0812">Transmembrane</keyword>
<dbReference type="Proteomes" id="UP000196573">
    <property type="component" value="Unassembled WGS sequence"/>
</dbReference>
<dbReference type="GO" id="GO:0005886">
    <property type="term" value="C:plasma membrane"/>
    <property type="evidence" value="ECO:0007669"/>
    <property type="project" value="UniProtKB-SubCell"/>
</dbReference>
<feature type="transmembrane region" description="Helical" evidence="7">
    <location>
        <begin position="58"/>
        <end position="78"/>
    </location>
</feature>
<feature type="transmembrane region" description="Helical" evidence="7">
    <location>
        <begin position="380"/>
        <end position="397"/>
    </location>
</feature>
<feature type="transmembrane region" description="Helical" evidence="7">
    <location>
        <begin position="261"/>
        <end position="284"/>
    </location>
</feature>
<feature type="domain" description="Phospholipid/glycerol acyltransferase" evidence="8">
    <location>
        <begin position="456"/>
        <end position="572"/>
    </location>
</feature>
<dbReference type="PANTHER" id="PTHR43266">
    <property type="entry name" value="MACROLIDE-EFFLUX PROTEIN"/>
    <property type="match status" value="1"/>
</dbReference>
<dbReference type="InterPro" id="IPR011701">
    <property type="entry name" value="MFS"/>
</dbReference>
<keyword evidence="6 7" id="KW-0472">Membrane</keyword>
<keyword evidence="10" id="KW-1185">Reference proteome</keyword>
<dbReference type="OrthoDB" id="9803968at2"/>
<dbReference type="SUPFAM" id="SSF103473">
    <property type="entry name" value="MFS general substrate transporter"/>
    <property type="match status" value="1"/>
</dbReference>
<evidence type="ECO:0000256" key="7">
    <source>
        <dbReference type="SAM" id="Phobius"/>
    </source>
</evidence>
<dbReference type="PANTHER" id="PTHR43266:SF2">
    <property type="entry name" value="MAJOR FACILITATOR SUPERFAMILY (MFS) PROFILE DOMAIN-CONTAINING PROTEIN"/>
    <property type="match status" value="1"/>
</dbReference>
<sequence length="624" mass="67980">MSESSQFSLLGKRRFLPFFGTQFMGAFNDNIYKNALMLMVAFAGASVLPVNADTMVNLAAGLFILPFFLFSGTAGQLADKFEKSAIIRKIKLLEIGIMLIAAYAIVAQSFTAMLVLLFLMGTQSAFFGPVKYALLPQALDETELVGGNALVEMGTFVAILAGTIGAGLLITLPEASQWIAGSVVLFAVIGYLFSRGIPKASAQAPDLKLDWNPVTQTLRTLRYAKADRAVFLSIMAISWFWALGAAYLTQLPNFAKDVLSGGPHVVTLMLAVFTIGVALGSLICEKLSGHIIEIGIVPIGSLGLSVFGIDLYFAISPVTAPLLSVSDFLQMPGNYRVLFDLGMIGFFGGLFIVPLYALIQHRAKPEQRAQIIAANNVMNALFMVGSAIAGIVLLGILELSIPAFFLTIALLNILVVGYVYSQVPEFVLRFVIWMLSHTMYRVTHKGLDNIPNEGAAVLVCNHVSYVDALLIGGAVRRPARFVMDKSIYNTPGLKWFFRLSKTIPICPEHKDPEIYKQAFEKISAELQDGNVVCIFPEGKLTKDGELAEFKKGIELILARDQVPVVPMALKGLWGSFFSHKGGHALTNRPKRFWSKVELTAEPAIEPQQVSAPQLEKKVEQMLAS</sequence>
<evidence type="ECO:0000256" key="3">
    <source>
        <dbReference type="ARBA" id="ARBA00022475"/>
    </source>
</evidence>
<dbReference type="CDD" id="cd06173">
    <property type="entry name" value="MFS_MefA_like"/>
    <property type="match status" value="1"/>
</dbReference>
<gene>
    <name evidence="9" type="primary">lplT</name>
    <name evidence="9" type="ORF">EHSB41UT_04669</name>
</gene>
<feature type="transmembrane region" description="Helical" evidence="7">
    <location>
        <begin position="229"/>
        <end position="249"/>
    </location>
</feature>
<evidence type="ECO:0000256" key="4">
    <source>
        <dbReference type="ARBA" id="ARBA00022692"/>
    </source>
</evidence>
<keyword evidence="3" id="KW-1003">Cell membrane</keyword>
<proteinExistence type="predicted"/>
<evidence type="ECO:0000313" key="9">
    <source>
        <dbReference type="EMBL" id="SMA50851.1"/>
    </source>
</evidence>
<dbReference type="Gene3D" id="1.20.1250.20">
    <property type="entry name" value="MFS general substrate transporter like domains"/>
    <property type="match status" value="1"/>
</dbReference>
<feature type="transmembrane region" description="Helical" evidence="7">
    <location>
        <begin position="335"/>
        <end position="359"/>
    </location>
</feature>
<keyword evidence="5 7" id="KW-1133">Transmembrane helix</keyword>
<name>A0A1X7ARA1_9GAMM</name>
<dbReference type="CDD" id="cd07989">
    <property type="entry name" value="LPLAT_AGPAT-like"/>
    <property type="match status" value="1"/>
</dbReference>
<dbReference type="Pfam" id="PF01553">
    <property type="entry name" value="Acyltransferase"/>
    <property type="match status" value="1"/>
</dbReference>
<evidence type="ECO:0000256" key="6">
    <source>
        <dbReference type="ARBA" id="ARBA00023136"/>
    </source>
</evidence>
<evidence type="ECO:0000256" key="2">
    <source>
        <dbReference type="ARBA" id="ARBA00022448"/>
    </source>
</evidence>
<organism evidence="9 10">
    <name type="scientific">Parendozoicomonas haliclonae</name>
    <dbReference type="NCBI Taxonomy" id="1960125"/>
    <lineage>
        <taxon>Bacteria</taxon>
        <taxon>Pseudomonadati</taxon>
        <taxon>Pseudomonadota</taxon>
        <taxon>Gammaproteobacteria</taxon>
        <taxon>Oceanospirillales</taxon>
        <taxon>Endozoicomonadaceae</taxon>
        <taxon>Parendozoicomonas</taxon>
    </lineage>
</organism>
<dbReference type="InterPro" id="IPR002123">
    <property type="entry name" value="Plipid/glycerol_acylTrfase"/>
</dbReference>
<dbReference type="GO" id="GO:0022857">
    <property type="term" value="F:transmembrane transporter activity"/>
    <property type="evidence" value="ECO:0007669"/>
    <property type="project" value="InterPro"/>
</dbReference>
<dbReference type="EMBL" id="FWPT01000018">
    <property type="protein sequence ID" value="SMA50851.1"/>
    <property type="molecule type" value="Genomic_DNA"/>
</dbReference>
<feature type="transmembrane region" description="Helical" evidence="7">
    <location>
        <begin position="403"/>
        <end position="420"/>
    </location>
</feature>
<comment type="subcellular location">
    <subcellularLocation>
        <location evidence="1">Cell membrane</location>
        <topology evidence="1">Multi-pass membrane protein</topology>
    </subcellularLocation>
</comment>
<evidence type="ECO:0000256" key="1">
    <source>
        <dbReference type="ARBA" id="ARBA00004651"/>
    </source>
</evidence>
<dbReference type="SMART" id="SM00563">
    <property type="entry name" value="PlsC"/>
    <property type="match status" value="1"/>
</dbReference>
<dbReference type="GO" id="GO:0016746">
    <property type="term" value="F:acyltransferase activity"/>
    <property type="evidence" value="ECO:0007669"/>
    <property type="project" value="InterPro"/>
</dbReference>
<accession>A0A1X7ARA1</accession>
<dbReference type="InterPro" id="IPR036259">
    <property type="entry name" value="MFS_trans_sf"/>
</dbReference>
<dbReference type="AlphaFoldDB" id="A0A1X7ARA1"/>
<feature type="transmembrane region" description="Helical" evidence="7">
    <location>
        <begin position="31"/>
        <end position="52"/>
    </location>
</feature>
<dbReference type="SUPFAM" id="SSF69593">
    <property type="entry name" value="Glycerol-3-phosphate (1)-acyltransferase"/>
    <property type="match status" value="1"/>
</dbReference>
<feature type="transmembrane region" description="Helical" evidence="7">
    <location>
        <begin position="296"/>
        <end position="315"/>
    </location>
</feature>
<dbReference type="RefSeq" id="WP_087113293.1">
    <property type="nucleotide sequence ID" value="NZ_CBCSCN010000020.1"/>
</dbReference>
<evidence type="ECO:0000259" key="8">
    <source>
        <dbReference type="SMART" id="SM00563"/>
    </source>
</evidence>
<feature type="transmembrane region" description="Helical" evidence="7">
    <location>
        <begin position="147"/>
        <end position="169"/>
    </location>
</feature>